<gene>
    <name evidence="2" type="ORF">F8C67_01280</name>
</gene>
<dbReference type="SUPFAM" id="SSF51905">
    <property type="entry name" value="FAD/NAD(P)-binding domain"/>
    <property type="match status" value="1"/>
</dbReference>
<dbReference type="InterPro" id="IPR006076">
    <property type="entry name" value="FAD-dep_OxRdtase"/>
</dbReference>
<keyword evidence="3" id="KW-1185">Reference proteome</keyword>
<dbReference type="GO" id="GO:0005737">
    <property type="term" value="C:cytoplasm"/>
    <property type="evidence" value="ECO:0007669"/>
    <property type="project" value="TreeGrafter"/>
</dbReference>
<comment type="caution">
    <text evidence="2">The sequence shown here is derived from an EMBL/GenBank/DDBJ whole genome shotgun (WGS) entry which is preliminary data.</text>
</comment>
<sequence>MLSYWEKSTVASHCDIMIIGGGLTGLLSAFHASRKFPKRRIRIIERGPFPFGASTRNAGFACFGSPSEIYEDLQVDGEELTLQRVEQRYRGLQFYLQNFAPKSFDFRMTGGWEIFQSSETEVFDNLNDKLEYLNHILNPIVGDSTYQTDSSTSRFGMDVLPHSFLNKHEGQLHPAKLCILIEKALRERGVEFINGIEITAIETVPHVVAIDTSGVKWTAEACIVATNGLTKQLLPEENIYPARGQVLMTSEIPNLKLEGTFHLDRGYWYFRNVGKRVLLGGGRHLDVMGERTSDRVTSEKIQSELEHILRSTLLPDSSFDIDYRWAGTMAFGAENEKTPRIEALSDNLILAARLGGMGVAMAPIVAEMAIEKLS</sequence>
<dbReference type="Gene3D" id="3.50.50.60">
    <property type="entry name" value="FAD/NAD(P)-binding domain"/>
    <property type="match status" value="1"/>
</dbReference>
<dbReference type="AlphaFoldDB" id="A0A6N6RLE4"/>
<dbReference type="EMBL" id="WBVO01000001">
    <property type="protein sequence ID" value="KAB2814394.1"/>
    <property type="molecule type" value="Genomic_DNA"/>
</dbReference>
<dbReference type="OrthoDB" id="1491488at2"/>
<feature type="domain" description="FAD dependent oxidoreductase" evidence="1">
    <location>
        <begin position="15"/>
        <end position="370"/>
    </location>
</feature>
<evidence type="ECO:0000313" key="3">
    <source>
        <dbReference type="Proteomes" id="UP000468650"/>
    </source>
</evidence>
<dbReference type="PANTHER" id="PTHR13847">
    <property type="entry name" value="SARCOSINE DEHYDROGENASE-RELATED"/>
    <property type="match status" value="1"/>
</dbReference>
<accession>A0A6N6RLE4</accession>
<dbReference type="Gene3D" id="3.30.9.10">
    <property type="entry name" value="D-Amino Acid Oxidase, subunit A, domain 2"/>
    <property type="match status" value="1"/>
</dbReference>
<evidence type="ECO:0000259" key="1">
    <source>
        <dbReference type="Pfam" id="PF01266"/>
    </source>
</evidence>
<dbReference type="InterPro" id="IPR036188">
    <property type="entry name" value="FAD/NAD-bd_sf"/>
</dbReference>
<reference evidence="2 3" key="1">
    <citation type="submission" date="2019-09" db="EMBL/GenBank/DDBJ databases">
        <title>Genomes of family Cryomorphaceae.</title>
        <authorList>
            <person name="Bowman J.P."/>
        </authorList>
    </citation>
    <scope>NUCLEOTIDE SEQUENCE [LARGE SCALE GENOMIC DNA]</scope>
    <source>
        <strain evidence="2 3">LMG 25704</strain>
    </source>
</reference>
<name>A0A6N6RLE4_9FLAO</name>
<protein>
    <submittedName>
        <fullName evidence="2">FAD-binding oxidoreductase</fullName>
    </submittedName>
</protein>
<dbReference type="Proteomes" id="UP000468650">
    <property type="component" value="Unassembled WGS sequence"/>
</dbReference>
<evidence type="ECO:0000313" key="2">
    <source>
        <dbReference type="EMBL" id="KAB2814394.1"/>
    </source>
</evidence>
<dbReference type="Pfam" id="PF01266">
    <property type="entry name" value="DAO"/>
    <property type="match status" value="1"/>
</dbReference>
<dbReference type="RefSeq" id="WP_151665974.1">
    <property type="nucleotide sequence ID" value="NZ_WBVO01000001.1"/>
</dbReference>
<proteinExistence type="predicted"/>
<organism evidence="2 3">
    <name type="scientific">Phaeocystidibacter luteus</name>
    <dbReference type="NCBI Taxonomy" id="911197"/>
    <lineage>
        <taxon>Bacteria</taxon>
        <taxon>Pseudomonadati</taxon>
        <taxon>Bacteroidota</taxon>
        <taxon>Flavobacteriia</taxon>
        <taxon>Flavobacteriales</taxon>
        <taxon>Phaeocystidibacteraceae</taxon>
        <taxon>Phaeocystidibacter</taxon>
    </lineage>
</organism>
<dbReference type="PANTHER" id="PTHR13847:SF281">
    <property type="entry name" value="FAD DEPENDENT OXIDOREDUCTASE DOMAIN-CONTAINING PROTEIN"/>
    <property type="match status" value="1"/>
</dbReference>